<evidence type="ECO:0000259" key="1">
    <source>
        <dbReference type="Pfam" id="PF12728"/>
    </source>
</evidence>
<dbReference type="HOGENOM" id="CLU_084413_0_0_9"/>
<dbReference type="GO" id="GO:0003677">
    <property type="term" value="F:DNA binding"/>
    <property type="evidence" value="ECO:0007669"/>
    <property type="project" value="InterPro"/>
</dbReference>
<dbReference type="AlphaFoldDB" id="V2XJT2"/>
<organism evidence="2 3">
    <name type="scientific">Catonella morbi ATCC 51271</name>
    <dbReference type="NCBI Taxonomy" id="592026"/>
    <lineage>
        <taxon>Bacteria</taxon>
        <taxon>Bacillati</taxon>
        <taxon>Bacillota</taxon>
        <taxon>Clostridia</taxon>
        <taxon>Lachnospirales</taxon>
        <taxon>Lachnospiraceae</taxon>
        <taxon>Catonella</taxon>
    </lineage>
</organism>
<dbReference type="Gene3D" id="1.10.10.10">
    <property type="entry name" value="Winged helix-like DNA-binding domain superfamily/Winged helix DNA-binding domain"/>
    <property type="match status" value="1"/>
</dbReference>
<dbReference type="InterPro" id="IPR036388">
    <property type="entry name" value="WH-like_DNA-bd_sf"/>
</dbReference>
<accession>V2XJT2</accession>
<gene>
    <name evidence="2" type="ORF">GCWU0000282_002564</name>
</gene>
<evidence type="ECO:0000313" key="2">
    <source>
        <dbReference type="EMBL" id="ESL02429.1"/>
    </source>
</evidence>
<evidence type="ECO:0000313" key="3">
    <source>
        <dbReference type="Proteomes" id="UP000018227"/>
    </source>
</evidence>
<proteinExistence type="predicted"/>
<dbReference type="EMBL" id="ACIL03000016">
    <property type="protein sequence ID" value="ESL02429.1"/>
    <property type="molecule type" value="Genomic_DNA"/>
</dbReference>
<dbReference type="eggNOG" id="ENOG5030KGY">
    <property type="taxonomic scope" value="Bacteria"/>
</dbReference>
<keyword evidence="3" id="KW-1185">Reference proteome</keyword>
<dbReference type="SUPFAM" id="SSF46955">
    <property type="entry name" value="Putative DNA-binding domain"/>
    <property type="match status" value="1"/>
</dbReference>
<feature type="domain" description="Helix-turn-helix" evidence="1">
    <location>
        <begin position="272"/>
        <end position="317"/>
    </location>
</feature>
<dbReference type="NCBIfam" id="TIGR01764">
    <property type="entry name" value="excise"/>
    <property type="match status" value="1"/>
</dbReference>
<dbReference type="STRING" id="592026.GCWU0000282_002564"/>
<dbReference type="Proteomes" id="UP000018227">
    <property type="component" value="Unassembled WGS sequence"/>
</dbReference>
<dbReference type="InterPro" id="IPR041657">
    <property type="entry name" value="HTH_17"/>
</dbReference>
<comment type="caution">
    <text evidence="2">The sequence shown here is derived from an EMBL/GenBank/DDBJ whole genome shotgun (WGS) entry which is preliminary data.</text>
</comment>
<protein>
    <submittedName>
        <fullName evidence="2">DNA binding domain, excisionase family</fullName>
    </submittedName>
</protein>
<name>V2XJT2_9FIRM</name>
<reference evidence="2 3" key="1">
    <citation type="submission" date="2013-06" db="EMBL/GenBank/DDBJ databases">
        <authorList>
            <person name="Weinstock G."/>
            <person name="Sodergren E."/>
            <person name="Clifton S."/>
            <person name="Fulton L."/>
            <person name="Fulton B."/>
            <person name="Courtney L."/>
            <person name="Fronick C."/>
            <person name="Harrison M."/>
            <person name="Strong C."/>
            <person name="Farmer C."/>
            <person name="Delahaunty K."/>
            <person name="Markovic C."/>
            <person name="Hall O."/>
            <person name="Minx P."/>
            <person name="Tomlinson C."/>
            <person name="Mitreva M."/>
            <person name="Nelson J."/>
            <person name="Hou S."/>
            <person name="Wollam A."/>
            <person name="Pepin K.H."/>
            <person name="Johnson M."/>
            <person name="Bhonagiri V."/>
            <person name="Nash W.E."/>
            <person name="Warren W."/>
            <person name="Chinwalla A."/>
            <person name="Mardis E.R."/>
            <person name="Wilson R.K."/>
        </authorList>
    </citation>
    <scope>NUCLEOTIDE SEQUENCE [LARGE SCALE GENOMIC DNA]</scope>
    <source>
        <strain evidence="2 3">ATCC 51271</strain>
    </source>
</reference>
<dbReference type="InterPro" id="IPR009061">
    <property type="entry name" value="DNA-bd_dom_put_sf"/>
</dbReference>
<sequence length="323" mass="38121">MARSAYEIKLNLPSKAFWDGHVILWEKEENRMKEQYKISTEIKNHGLIKEPALQKTMSVSEMRKLLGLKKTEGYWLVHREFFKTEIIGGMMRVDIESFEKWYANQVKHKKVDGEEPGSELIKGSYSFQDAANLLGVNSACLYEIWKREERKTIKVDFVKRIPKEEFKKWFSEQTVYKKSDRIPTISDMEKGYIRFEETARLLNIQEDTMLKLIRTSKYKTFFEVRVFDNKKWISKKSFRLFLNAQNEYRITDNDENTSSDNLIIETQEYISRNEAAELAGVKASTITKWIQAEAFPCVGTGKVLRIKRADFLAWLNESRKVRM</sequence>
<dbReference type="Pfam" id="PF12728">
    <property type="entry name" value="HTH_17"/>
    <property type="match status" value="1"/>
</dbReference>
<dbReference type="InterPro" id="IPR010093">
    <property type="entry name" value="SinI_DNA-bd"/>
</dbReference>